<dbReference type="FunFam" id="3.30.160.60:FF:000075">
    <property type="entry name" value="Putative zinc finger protein 536"/>
    <property type="match status" value="1"/>
</dbReference>
<keyword evidence="7" id="KW-0862">Zinc</keyword>
<dbReference type="SUPFAM" id="SSF57667">
    <property type="entry name" value="beta-beta-alpha zinc fingers"/>
    <property type="match status" value="6"/>
</dbReference>
<feature type="domain" description="C2H2-type" evidence="14">
    <location>
        <begin position="687"/>
        <end position="714"/>
    </location>
</feature>
<evidence type="ECO:0000256" key="10">
    <source>
        <dbReference type="ARBA" id="ARBA00023163"/>
    </source>
</evidence>
<dbReference type="Proteomes" id="UP000770717">
    <property type="component" value="Unassembled WGS sequence"/>
</dbReference>
<evidence type="ECO:0000313" key="15">
    <source>
        <dbReference type="EMBL" id="KAG9462058.1"/>
    </source>
</evidence>
<dbReference type="PROSITE" id="PS50157">
    <property type="entry name" value="ZINC_FINGER_C2H2_2"/>
    <property type="match status" value="10"/>
</dbReference>
<evidence type="ECO:0000256" key="5">
    <source>
        <dbReference type="ARBA" id="ARBA00022737"/>
    </source>
</evidence>
<evidence type="ECO:0000256" key="11">
    <source>
        <dbReference type="ARBA" id="ARBA00023242"/>
    </source>
</evidence>
<keyword evidence="9" id="KW-0238">DNA-binding</keyword>
<dbReference type="GO" id="GO:0005634">
    <property type="term" value="C:nucleus"/>
    <property type="evidence" value="ECO:0007669"/>
    <property type="project" value="UniProtKB-SubCell"/>
</dbReference>
<evidence type="ECO:0000256" key="6">
    <source>
        <dbReference type="ARBA" id="ARBA00022771"/>
    </source>
</evidence>
<evidence type="ECO:0000256" key="3">
    <source>
        <dbReference type="ARBA" id="ARBA00006991"/>
    </source>
</evidence>
<feature type="compositionally biased region" description="Low complexity" evidence="13">
    <location>
        <begin position="249"/>
        <end position="260"/>
    </location>
</feature>
<dbReference type="GO" id="GO:0008270">
    <property type="term" value="F:zinc ion binding"/>
    <property type="evidence" value="ECO:0007669"/>
    <property type="project" value="UniProtKB-KW"/>
</dbReference>
<dbReference type="FunFam" id="3.30.160.60:FF:000706">
    <property type="entry name" value="Zinc finger protein"/>
    <property type="match status" value="1"/>
</dbReference>
<feature type="domain" description="C2H2-type" evidence="14">
    <location>
        <begin position="715"/>
        <end position="743"/>
    </location>
</feature>
<comment type="function">
    <text evidence="1">May be involved in transcriptional regulation.</text>
</comment>
<dbReference type="InterPro" id="IPR050636">
    <property type="entry name" value="C2H2-ZF_domain-containing"/>
</dbReference>
<protein>
    <recommendedName>
        <fullName evidence="14">C2H2-type domain-containing protein</fullName>
    </recommendedName>
</protein>
<dbReference type="PROSITE" id="PS00028">
    <property type="entry name" value="ZINC_FINGER_C2H2_1"/>
    <property type="match status" value="10"/>
</dbReference>
<feature type="domain" description="C2H2-type" evidence="14">
    <location>
        <begin position="397"/>
        <end position="424"/>
    </location>
</feature>
<evidence type="ECO:0000256" key="12">
    <source>
        <dbReference type="PROSITE-ProRule" id="PRU00042"/>
    </source>
</evidence>
<evidence type="ECO:0000256" key="13">
    <source>
        <dbReference type="SAM" id="MobiDB-lite"/>
    </source>
</evidence>
<feature type="region of interest" description="Disordered" evidence="13">
    <location>
        <begin position="234"/>
        <end position="261"/>
    </location>
</feature>
<feature type="domain" description="C2H2-type" evidence="14">
    <location>
        <begin position="481"/>
        <end position="508"/>
    </location>
</feature>
<keyword evidence="16" id="KW-1185">Reference proteome</keyword>
<dbReference type="InterPro" id="IPR013087">
    <property type="entry name" value="Znf_C2H2_type"/>
</dbReference>
<proteinExistence type="inferred from homology"/>
<feature type="domain" description="C2H2-type" evidence="14">
    <location>
        <begin position="453"/>
        <end position="480"/>
    </location>
</feature>
<dbReference type="OrthoDB" id="9036762at2759"/>
<comment type="caution">
    <text evidence="15">The sequence shown here is derived from an EMBL/GenBank/DDBJ whole genome shotgun (WGS) entry which is preliminary data.</text>
</comment>
<dbReference type="AlphaFoldDB" id="A0A8J6BKV6"/>
<dbReference type="FunFam" id="3.30.160.60:FF:000414">
    <property type="entry name" value="Zinc finger protein 398"/>
    <property type="match status" value="1"/>
</dbReference>
<dbReference type="EMBL" id="WNTK01013906">
    <property type="protein sequence ID" value="KAG9462058.1"/>
    <property type="molecule type" value="Genomic_DNA"/>
</dbReference>
<feature type="domain" description="C2H2-type" evidence="14">
    <location>
        <begin position="509"/>
        <end position="536"/>
    </location>
</feature>
<dbReference type="SMART" id="SM00355">
    <property type="entry name" value="ZnF_C2H2"/>
    <property type="match status" value="10"/>
</dbReference>
<dbReference type="FunFam" id="3.30.160.60:FF:000100">
    <property type="entry name" value="Zinc finger 45-like"/>
    <property type="match status" value="1"/>
</dbReference>
<evidence type="ECO:0000256" key="7">
    <source>
        <dbReference type="ARBA" id="ARBA00022833"/>
    </source>
</evidence>
<keyword evidence="5" id="KW-0677">Repeat</keyword>
<feature type="domain" description="C2H2-type" evidence="14">
    <location>
        <begin position="565"/>
        <end position="592"/>
    </location>
</feature>
<evidence type="ECO:0000256" key="2">
    <source>
        <dbReference type="ARBA" id="ARBA00004123"/>
    </source>
</evidence>
<evidence type="ECO:0000256" key="8">
    <source>
        <dbReference type="ARBA" id="ARBA00023015"/>
    </source>
</evidence>
<keyword evidence="4" id="KW-0479">Metal-binding</keyword>
<feature type="domain" description="C2H2-type" evidence="14">
    <location>
        <begin position="425"/>
        <end position="452"/>
    </location>
</feature>
<accession>A0A8J6BKV6</accession>
<name>A0A8J6BKV6_ELECQ</name>
<dbReference type="Gene3D" id="3.30.160.60">
    <property type="entry name" value="Classic Zinc Finger"/>
    <property type="match status" value="10"/>
</dbReference>
<keyword evidence="8" id="KW-0805">Transcription regulation</keyword>
<dbReference type="InterPro" id="IPR036236">
    <property type="entry name" value="Znf_C2H2_sf"/>
</dbReference>
<sequence length="743" mass="84080">MEEWEYLEGHKELYRNVMMEDHRPLTPPVGFGNKNEDEELVPTVPSLNHLTYEDGEINGNVQGTAEEPNSCYMAEVVVTTMTQYPSIAIEEKPTCQKGNITDPAIRSPIDHATCGSAHLVEKPSIPNLNVYTHAPQYSSAHIKEEPFLSDGYLTDPNMFIPIDNTQQQPAVHIKEETASCDEDLMDLSGSTTTDRTQFMFSYIKKEPSDGGSFLDLNMYTPTDHTQYKSHVKEEPVSCDGGNHIEPDSYTPTDHTPHYPTNIKEEQDCADAKSFTSTDRTQHLFTHIKKEPVSSRQVSLTDLGVHATIESTPQCPSTSITGKSDSYDCTTDHTQHPSAEELVLLQKHENSSPPKSVDKDISRNTNKKPEQNYNDLTISSQKDFCTIQQTTNSLDILYNCPECPECFTSNLDLVKHQIIHTGKMPFICSVCGGYFGRKYDLIIHQITHGGSSAFGCPYCDQCFATKSSLSIHEKTHVQKKPLPCPECGKIFPTKKRLTIHRQIHTNERPFKCSECGDTFKRKAHLQRHQRIHEKAKQPLMSKDGDLHGSEAEVRAHKTVHEVKTVFTCSECGVCLADRVELLKHQVKHSRTKPFESSVSKSFYNSELEFQVHHQLHTLQHPEPPIHTGDTPFICSVCGKCFRRKSGLITHQITHGGSGDFRCPYCDLCFATKSSLSIHEQTHVQKKPLPCPECGKIFPTKKRLTRHRQIHTNERPFKCSECGDTFKRKAHLQRHHQNIHEKAKQ</sequence>
<feature type="domain" description="C2H2-type" evidence="14">
    <location>
        <begin position="659"/>
        <end position="686"/>
    </location>
</feature>
<dbReference type="Pfam" id="PF00096">
    <property type="entry name" value="zf-C2H2"/>
    <property type="match status" value="9"/>
</dbReference>
<dbReference type="FunFam" id="3.30.160.60:FF:002343">
    <property type="entry name" value="Zinc finger protein 33A"/>
    <property type="match status" value="1"/>
</dbReference>
<comment type="subcellular location">
    <subcellularLocation>
        <location evidence="2">Nucleus</location>
    </subcellularLocation>
</comment>
<evidence type="ECO:0000256" key="4">
    <source>
        <dbReference type="ARBA" id="ARBA00022723"/>
    </source>
</evidence>
<dbReference type="PANTHER" id="PTHR47772">
    <property type="entry name" value="ZINC FINGER PROTEIN 200"/>
    <property type="match status" value="1"/>
</dbReference>
<dbReference type="GO" id="GO:0003677">
    <property type="term" value="F:DNA binding"/>
    <property type="evidence" value="ECO:0007669"/>
    <property type="project" value="UniProtKB-KW"/>
</dbReference>
<keyword evidence="11" id="KW-0539">Nucleus</keyword>
<dbReference type="PANTHER" id="PTHR47772:SF4">
    <property type="entry name" value="ZFP64 ZINC FINGER PROTEIN"/>
    <property type="match status" value="1"/>
</dbReference>
<dbReference type="FunFam" id="3.30.160.60:FF:000710">
    <property type="entry name" value="Zinc finger protein 768"/>
    <property type="match status" value="1"/>
</dbReference>
<evidence type="ECO:0000259" key="14">
    <source>
        <dbReference type="PROSITE" id="PS50157"/>
    </source>
</evidence>
<feature type="region of interest" description="Disordered" evidence="13">
    <location>
        <begin position="347"/>
        <end position="372"/>
    </location>
</feature>
<comment type="similarity">
    <text evidence="3">Belongs to the krueppel C2H2-type zinc-finger protein family.</text>
</comment>
<feature type="domain" description="C2H2-type" evidence="14">
    <location>
        <begin position="631"/>
        <end position="658"/>
    </location>
</feature>
<evidence type="ECO:0000256" key="1">
    <source>
        <dbReference type="ARBA" id="ARBA00003767"/>
    </source>
</evidence>
<keyword evidence="10" id="KW-0804">Transcription</keyword>
<keyword evidence="6 12" id="KW-0863">Zinc-finger</keyword>
<reference evidence="15" key="1">
    <citation type="thesis" date="2020" institute="ProQuest LLC" country="789 East Eisenhower Parkway, Ann Arbor, MI, USA">
        <title>Comparative Genomics and Chromosome Evolution.</title>
        <authorList>
            <person name="Mudd A.B."/>
        </authorList>
    </citation>
    <scope>NUCLEOTIDE SEQUENCE</scope>
    <source>
        <strain evidence="15">HN-11 Male</strain>
        <tissue evidence="15">Kidney and liver</tissue>
    </source>
</reference>
<feature type="compositionally biased region" description="Basic and acidic residues" evidence="13">
    <location>
        <begin position="347"/>
        <end position="369"/>
    </location>
</feature>
<organism evidence="15 16">
    <name type="scientific">Eleutherodactylus coqui</name>
    <name type="common">Puerto Rican coqui</name>
    <dbReference type="NCBI Taxonomy" id="57060"/>
    <lineage>
        <taxon>Eukaryota</taxon>
        <taxon>Metazoa</taxon>
        <taxon>Chordata</taxon>
        <taxon>Craniata</taxon>
        <taxon>Vertebrata</taxon>
        <taxon>Euteleostomi</taxon>
        <taxon>Amphibia</taxon>
        <taxon>Batrachia</taxon>
        <taxon>Anura</taxon>
        <taxon>Neobatrachia</taxon>
        <taxon>Hyloidea</taxon>
        <taxon>Eleutherodactylidae</taxon>
        <taxon>Eleutherodactylinae</taxon>
        <taxon>Eleutherodactylus</taxon>
        <taxon>Eleutherodactylus</taxon>
    </lineage>
</organism>
<gene>
    <name evidence="15" type="ORF">GDO78_014983</name>
</gene>
<evidence type="ECO:0000313" key="16">
    <source>
        <dbReference type="Proteomes" id="UP000770717"/>
    </source>
</evidence>
<evidence type="ECO:0000256" key="9">
    <source>
        <dbReference type="ARBA" id="ARBA00023125"/>
    </source>
</evidence>